<gene>
    <name evidence="6" type="ORF">SPI_05610</name>
</gene>
<evidence type="ECO:0000256" key="1">
    <source>
        <dbReference type="ARBA" id="ARBA00006442"/>
    </source>
</evidence>
<dbReference type="PANTHER" id="PTHR43735:SF3">
    <property type="entry name" value="FERROPTOSIS SUPPRESSOR PROTEIN 1"/>
    <property type="match status" value="1"/>
</dbReference>
<dbReference type="AlphaFoldDB" id="A0A167TDC1"/>
<dbReference type="Gene3D" id="3.50.50.100">
    <property type="match status" value="1"/>
</dbReference>
<dbReference type="SUPFAM" id="SSF51905">
    <property type="entry name" value="FAD/NAD(P)-binding domain"/>
    <property type="match status" value="1"/>
</dbReference>
<dbReference type="InterPro" id="IPR036188">
    <property type="entry name" value="FAD/NAD-bd_sf"/>
</dbReference>
<evidence type="ECO:0000256" key="2">
    <source>
        <dbReference type="ARBA" id="ARBA00022630"/>
    </source>
</evidence>
<dbReference type="EMBL" id="AZHD01000009">
    <property type="protein sequence ID" value="OAA60486.1"/>
    <property type="molecule type" value="Genomic_DNA"/>
</dbReference>
<dbReference type="InterPro" id="IPR023753">
    <property type="entry name" value="FAD/NAD-binding_dom"/>
</dbReference>
<sequence>MFDQLSLSSAYVLIPGLIVLATPFALRLAFSSSSTTAAAAVAAASTMAPTTPQHTVVVLGAGYVGVPMAHHLLKHTPPSINLRVVLVAPNDAMYWVSATPRGFLPVEGGHDADGTDHPKGNPGLPDKKLFYPLAPAFAQYSKAGRFEQVLGRAQRLDPDQHTVEVRLLGDGNATAATTTTTTTTTTTVRYDTLLIATGSDFAGRMPFKILPDGGTAETQAALAAYRQRIGAAKSIVVAGGGMTGVELAAELGHAYGKQAGGTNHKDVTLIVREARPLQRYGGRESVGATVAARLAKLGVRVLTNTVATVQAVDAATGRTVLALESSSSSNGTKKGDKKTTTKTLETDVYLPAFGVTPSAQFVPAHMLDTSEANKGRVRTRPTLQAEGYDDIFVAGDVANLEAPSIKNAEAQIHVLAKQLQTYLKNWQAKQAAGGGAKTAGEQPLATYTVDPKLVMAVSLGPGGGTGQMGSFTLWSWLVWMLKARYLGTDYAGDYVAGRRTVMDKKW</sequence>
<proteinExistence type="inferred from homology"/>
<dbReference type="GO" id="GO:0004174">
    <property type="term" value="F:electron-transferring-flavoprotein dehydrogenase activity"/>
    <property type="evidence" value="ECO:0007669"/>
    <property type="project" value="TreeGrafter"/>
</dbReference>
<protein>
    <submittedName>
        <fullName evidence="6">Pyridine nucleotide-disulfide oxidoreductase, NAD-binding domain protein</fullName>
    </submittedName>
</protein>
<reference evidence="6 7" key="1">
    <citation type="journal article" date="2016" name="Genome Biol. Evol.">
        <title>Divergent and convergent evolution of fungal pathogenicity.</title>
        <authorList>
            <person name="Shang Y."/>
            <person name="Xiao G."/>
            <person name="Zheng P."/>
            <person name="Cen K."/>
            <person name="Zhan S."/>
            <person name="Wang C."/>
        </authorList>
    </citation>
    <scope>NUCLEOTIDE SEQUENCE [LARGE SCALE GENOMIC DNA]</scope>
    <source>
        <strain evidence="6 7">RCEF 264</strain>
    </source>
</reference>
<dbReference type="Pfam" id="PF07992">
    <property type="entry name" value="Pyr_redox_2"/>
    <property type="match status" value="1"/>
</dbReference>
<dbReference type="OrthoDB" id="202203at2759"/>
<dbReference type="GO" id="GO:0050660">
    <property type="term" value="F:flavin adenine dinucleotide binding"/>
    <property type="evidence" value="ECO:0007669"/>
    <property type="project" value="TreeGrafter"/>
</dbReference>
<dbReference type="PRINTS" id="PR00411">
    <property type="entry name" value="PNDRDTASEI"/>
</dbReference>
<keyword evidence="4" id="KW-0560">Oxidoreductase</keyword>
<evidence type="ECO:0000259" key="5">
    <source>
        <dbReference type="Pfam" id="PF07992"/>
    </source>
</evidence>
<evidence type="ECO:0000256" key="4">
    <source>
        <dbReference type="ARBA" id="ARBA00023002"/>
    </source>
</evidence>
<evidence type="ECO:0000313" key="6">
    <source>
        <dbReference type="EMBL" id="OAA60486.1"/>
    </source>
</evidence>
<comment type="caution">
    <text evidence="6">The sequence shown here is derived from an EMBL/GenBank/DDBJ whole genome shotgun (WGS) entry which is preliminary data.</text>
</comment>
<dbReference type="PANTHER" id="PTHR43735">
    <property type="entry name" value="APOPTOSIS-INDUCING FACTOR 1"/>
    <property type="match status" value="1"/>
</dbReference>
<accession>A0A167TDC1</accession>
<comment type="similarity">
    <text evidence="1">Belongs to the FAD-dependent oxidoreductase family.</text>
</comment>
<keyword evidence="3" id="KW-0274">FAD</keyword>
<keyword evidence="7" id="KW-1185">Reference proteome</keyword>
<evidence type="ECO:0000313" key="7">
    <source>
        <dbReference type="Proteomes" id="UP000076874"/>
    </source>
</evidence>
<dbReference type="STRING" id="1081102.A0A167TDC1"/>
<name>A0A167TDC1_9HYPO</name>
<dbReference type="GO" id="GO:0005737">
    <property type="term" value="C:cytoplasm"/>
    <property type="evidence" value="ECO:0007669"/>
    <property type="project" value="TreeGrafter"/>
</dbReference>
<organism evidence="6 7">
    <name type="scientific">Niveomyces insectorum RCEF 264</name>
    <dbReference type="NCBI Taxonomy" id="1081102"/>
    <lineage>
        <taxon>Eukaryota</taxon>
        <taxon>Fungi</taxon>
        <taxon>Dikarya</taxon>
        <taxon>Ascomycota</taxon>
        <taxon>Pezizomycotina</taxon>
        <taxon>Sordariomycetes</taxon>
        <taxon>Hypocreomycetidae</taxon>
        <taxon>Hypocreales</taxon>
        <taxon>Cordycipitaceae</taxon>
        <taxon>Niveomyces</taxon>
    </lineage>
</organism>
<dbReference type="PRINTS" id="PR00368">
    <property type="entry name" value="FADPNR"/>
</dbReference>
<feature type="domain" description="FAD/NAD(P)-binding" evidence="5">
    <location>
        <begin position="55"/>
        <end position="411"/>
    </location>
</feature>
<dbReference type="Proteomes" id="UP000076874">
    <property type="component" value="Unassembled WGS sequence"/>
</dbReference>
<evidence type="ECO:0000256" key="3">
    <source>
        <dbReference type="ARBA" id="ARBA00022827"/>
    </source>
</evidence>
<keyword evidence="2" id="KW-0285">Flavoprotein</keyword>